<evidence type="ECO:0000256" key="6">
    <source>
        <dbReference type="ARBA" id="ARBA00022634"/>
    </source>
</evidence>
<dbReference type="InterPro" id="IPR037160">
    <property type="entry name" value="DNA_Pol_thumb_sf"/>
</dbReference>
<dbReference type="InterPro" id="IPR043519">
    <property type="entry name" value="NT_sf"/>
</dbReference>
<evidence type="ECO:0000256" key="3">
    <source>
        <dbReference type="ARBA" id="ARBA00008323"/>
    </source>
</evidence>
<evidence type="ECO:0000256" key="14">
    <source>
        <dbReference type="ARBA" id="ARBA00023204"/>
    </source>
</evidence>
<dbReference type="SUPFAM" id="SSF81301">
    <property type="entry name" value="Nucleotidyltransferase"/>
    <property type="match status" value="1"/>
</dbReference>
<dbReference type="STRING" id="1392247.A0A3N4KWN1"/>
<keyword evidence="6" id="KW-0237">DNA synthesis</keyword>
<feature type="domain" description="BRCT" evidence="20">
    <location>
        <begin position="160"/>
        <end position="257"/>
    </location>
</feature>
<dbReference type="PRINTS" id="PR00869">
    <property type="entry name" value="DNAPOLX"/>
</dbReference>
<dbReference type="InterPro" id="IPR002008">
    <property type="entry name" value="DNA_pol_X_beta-like"/>
</dbReference>
<evidence type="ECO:0000259" key="20">
    <source>
        <dbReference type="PROSITE" id="PS50172"/>
    </source>
</evidence>
<dbReference type="CDD" id="cd00141">
    <property type="entry name" value="NT_POLXc"/>
    <property type="match status" value="1"/>
</dbReference>
<name>A0A3N4KWN1_9PEZI</name>
<dbReference type="PANTHER" id="PTHR11276">
    <property type="entry name" value="DNA POLYMERASE TYPE-X FAMILY MEMBER"/>
    <property type="match status" value="1"/>
</dbReference>
<comment type="similarity">
    <text evidence="3">Belongs to the DNA polymerase type-X family.</text>
</comment>
<evidence type="ECO:0000256" key="19">
    <source>
        <dbReference type="SAM" id="MobiDB-lite"/>
    </source>
</evidence>
<feature type="active site" description="Nucleophile; Schiff-base intermediate with DNA; for 5'-dRP lyase activity" evidence="18">
    <location>
        <position position="501"/>
    </location>
</feature>
<evidence type="ECO:0000256" key="7">
    <source>
        <dbReference type="ARBA" id="ARBA00022679"/>
    </source>
</evidence>
<dbReference type="Pfam" id="PF14716">
    <property type="entry name" value="HHH_8"/>
    <property type="match status" value="1"/>
</dbReference>
<dbReference type="InterPro" id="IPR022312">
    <property type="entry name" value="DNA_pol_X"/>
</dbReference>
<dbReference type="InterPro" id="IPR028207">
    <property type="entry name" value="DNA_pol_B_palm_palm"/>
</dbReference>
<evidence type="ECO:0000256" key="9">
    <source>
        <dbReference type="ARBA" id="ARBA00022705"/>
    </source>
</evidence>
<dbReference type="Gene3D" id="3.40.50.10190">
    <property type="entry name" value="BRCT domain"/>
    <property type="match status" value="1"/>
</dbReference>
<protein>
    <recommendedName>
        <fullName evidence="5">DNA polymerase lambda</fullName>
        <ecNumber evidence="4">2.7.7.7</ecNumber>
    </recommendedName>
</protein>
<keyword evidence="15" id="KW-0456">Lyase</keyword>
<evidence type="ECO:0000256" key="1">
    <source>
        <dbReference type="ARBA" id="ARBA00001936"/>
    </source>
</evidence>
<dbReference type="SUPFAM" id="SSF52113">
    <property type="entry name" value="BRCT domain"/>
    <property type="match status" value="1"/>
</dbReference>
<dbReference type="GO" id="GO:0006260">
    <property type="term" value="P:DNA replication"/>
    <property type="evidence" value="ECO:0007669"/>
    <property type="project" value="UniProtKB-KW"/>
</dbReference>
<dbReference type="SUPFAM" id="SSF47802">
    <property type="entry name" value="DNA polymerase beta, N-terminal domain-like"/>
    <property type="match status" value="1"/>
</dbReference>
<dbReference type="EC" id="2.7.7.7" evidence="4"/>
<dbReference type="FunFam" id="1.10.150.110:FF:000005">
    <property type="entry name" value="DNA polymerase POL4"/>
    <property type="match status" value="1"/>
</dbReference>
<dbReference type="InParanoid" id="A0A3N4KWN1"/>
<dbReference type="Pfam" id="PF14791">
    <property type="entry name" value="DNA_pol_B_thumb"/>
    <property type="match status" value="1"/>
</dbReference>
<keyword evidence="9" id="KW-0235">DNA replication</keyword>
<dbReference type="GO" id="GO:0046872">
    <property type="term" value="F:metal ion binding"/>
    <property type="evidence" value="ECO:0007669"/>
    <property type="project" value="UniProtKB-KW"/>
</dbReference>
<evidence type="ECO:0000256" key="2">
    <source>
        <dbReference type="ARBA" id="ARBA00004123"/>
    </source>
</evidence>
<keyword evidence="22" id="KW-1185">Reference proteome</keyword>
<dbReference type="PRINTS" id="PR00870">
    <property type="entry name" value="DNAPOLXBETA"/>
</dbReference>
<dbReference type="InterPro" id="IPR036420">
    <property type="entry name" value="BRCT_dom_sf"/>
</dbReference>
<dbReference type="GO" id="GO:0006303">
    <property type="term" value="P:double-strand break repair via nonhomologous end joining"/>
    <property type="evidence" value="ECO:0007669"/>
    <property type="project" value="TreeGrafter"/>
</dbReference>
<evidence type="ECO:0000256" key="13">
    <source>
        <dbReference type="ARBA" id="ARBA00023125"/>
    </source>
</evidence>
<evidence type="ECO:0000256" key="11">
    <source>
        <dbReference type="ARBA" id="ARBA00022763"/>
    </source>
</evidence>
<evidence type="ECO:0000313" key="21">
    <source>
        <dbReference type="EMBL" id="RPB14950.1"/>
    </source>
</evidence>
<dbReference type="Proteomes" id="UP000277580">
    <property type="component" value="Unassembled WGS sequence"/>
</dbReference>
<dbReference type="GO" id="GO:0003887">
    <property type="term" value="F:DNA-directed DNA polymerase activity"/>
    <property type="evidence" value="ECO:0007669"/>
    <property type="project" value="UniProtKB-KW"/>
</dbReference>
<evidence type="ECO:0000256" key="15">
    <source>
        <dbReference type="ARBA" id="ARBA00023239"/>
    </source>
</evidence>
<evidence type="ECO:0000256" key="17">
    <source>
        <dbReference type="ARBA" id="ARBA00049244"/>
    </source>
</evidence>
<dbReference type="Gene3D" id="3.30.460.10">
    <property type="entry name" value="Beta Polymerase, domain 2"/>
    <property type="match status" value="1"/>
</dbReference>
<keyword evidence="14" id="KW-0234">DNA repair</keyword>
<dbReference type="InterPro" id="IPR019843">
    <property type="entry name" value="DNA_pol-X_BS"/>
</dbReference>
<dbReference type="Pfam" id="PF14792">
    <property type="entry name" value="DNA_pol_B_palm"/>
    <property type="match status" value="1"/>
</dbReference>
<evidence type="ECO:0000256" key="16">
    <source>
        <dbReference type="ARBA" id="ARBA00023242"/>
    </source>
</evidence>
<dbReference type="GO" id="GO:0016829">
    <property type="term" value="F:lyase activity"/>
    <property type="evidence" value="ECO:0007669"/>
    <property type="project" value="UniProtKB-KW"/>
</dbReference>
<dbReference type="EMBL" id="ML119115">
    <property type="protein sequence ID" value="RPB14950.1"/>
    <property type="molecule type" value="Genomic_DNA"/>
</dbReference>
<dbReference type="SMART" id="SM00483">
    <property type="entry name" value="POLXc"/>
    <property type="match status" value="1"/>
</dbReference>
<sequence length="767" mass="85470">MWELCGRSEDPFLNKEQFFTGLYSLDSEPEQAETSEASLALAASRNQRYKRIVRRSSRLQVASSNSTTKISSTALESIRSTSIQAFTKNISTAAPEPVVSENNINMADSTPDISAVTTAPSTAPASLECTPRHLPPPESSRILPVHTKVAKRKRTPVVPAKKQIFGGMYFYFIPNDIKNPVRKFRVQKADEHGGFCLKEWREQDITHIIVDSKLKYSDVLKSLRREFIPDHIAIVNDTYISDCLAFARILNHDQFQYKVAGQPSTTENSFLLPQPHSPPLSSTPSETPLCDQQSSSATTQSLHIRPQLSKRANDTPSSAAGDRPTDSQLAVEAELKASVTTDDLVSQQLAAELLSTPGPSTTQECEVKDELDIMIAEAVRMGDLPLDDDISAPDDGGTSSDEEPIRAVKRKKPVARTGNSKWQDKFQCMHANDGKQQEGNPNARTIEILSEMQKYYEMTKDQWRSISYRKGISVLRKQTKKICTAAEARKLPMIGESLAKKIEEIVETDRLRKLEYAQLEPGDVALKLFLGVYGVGPSVAARWVQSGYKTLDDVVKNVRLTASQKVGIDHYQDFASRIPRDEVKRHGDIVMSTAANLDSQLQLQIMGSYRRGSKDCGDIDIMITKPGVSAQEISGLLDELIERLFEIGFAMCGLAMSRGRDDGSKWHGASKLLDVPTWRRIDLLVVPWDERGAALLYFTGNDIFNRSMRLLASKKGYGLNQRGLFKDILRGPQRQKLNDGTKVAGDSEEEIFEILGVPYRKPEERIC</sequence>
<comment type="cofactor">
    <cofactor evidence="1">
        <name>Mn(2+)</name>
        <dbReference type="ChEBI" id="CHEBI:29035"/>
    </cofactor>
</comment>
<reference evidence="21 22" key="1">
    <citation type="journal article" date="2018" name="Nat. Ecol. Evol.">
        <title>Pezizomycetes genomes reveal the molecular basis of ectomycorrhizal truffle lifestyle.</title>
        <authorList>
            <person name="Murat C."/>
            <person name="Payen T."/>
            <person name="Noel B."/>
            <person name="Kuo A."/>
            <person name="Morin E."/>
            <person name="Chen J."/>
            <person name="Kohler A."/>
            <person name="Krizsan K."/>
            <person name="Balestrini R."/>
            <person name="Da Silva C."/>
            <person name="Montanini B."/>
            <person name="Hainaut M."/>
            <person name="Levati E."/>
            <person name="Barry K.W."/>
            <person name="Belfiori B."/>
            <person name="Cichocki N."/>
            <person name="Clum A."/>
            <person name="Dockter R.B."/>
            <person name="Fauchery L."/>
            <person name="Guy J."/>
            <person name="Iotti M."/>
            <person name="Le Tacon F."/>
            <person name="Lindquist E.A."/>
            <person name="Lipzen A."/>
            <person name="Malagnac F."/>
            <person name="Mello A."/>
            <person name="Molinier V."/>
            <person name="Miyauchi S."/>
            <person name="Poulain J."/>
            <person name="Riccioni C."/>
            <person name="Rubini A."/>
            <person name="Sitrit Y."/>
            <person name="Splivallo R."/>
            <person name="Traeger S."/>
            <person name="Wang M."/>
            <person name="Zifcakova L."/>
            <person name="Wipf D."/>
            <person name="Zambonelli A."/>
            <person name="Paolocci F."/>
            <person name="Nowrousian M."/>
            <person name="Ottonello S."/>
            <person name="Baldrian P."/>
            <person name="Spatafora J.W."/>
            <person name="Henrissat B."/>
            <person name="Nagy L.G."/>
            <person name="Aury J.M."/>
            <person name="Wincker P."/>
            <person name="Grigoriev I.V."/>
            <person name="Bonfante P."/>
            <person name="Martin F.M."/>
        </authorList>
    </citation>
    <scope>NUCLEOTIDE SEQUENCE [LARGE SCALE GENOMIC DNA]</scope>
    <source>
        <strain evidence="21 22">CCBAS932</strain>
    </source>
</reference>
<dbReference type="InterPro" id="IPR029398">
    <property type="entry name" value="PolB_thumb"/>
</dbReference>
<dbReference type="PROSITE" id="PS00522">
    <property type="entry name" value="DNA_POLYMERASE_X"/>
    <property type="match status" value="1"/>
</dbReference>
<proteinExistence type="inferred from homology"/>
<dbReference type="PANTHER" id="PTHR11276:SF28">
    <property type="entry name" value="DNA POLYMERASE LAMBDA"/>
    <property type="match status" value="1"/>
</dbReference>
<evidence type="ECO:0000256" key="5">
    <source>
        <dbReference type="ARBA" id="ARBA00016513"/>
    </source>
</evidence>
<dbReference type="SUPFAM" id="SSF81585">
    <property type="entry name" value="PsbU/PolX domain-like"/>
    <property type="match status" value="1"/>
</dbReference>
<evidence type="ECO:0000256" key="8">
    <source>
        <dbReference type="ARBA" id="ARBA00022695"/>
    </source>
</evidence>
<evidence type="ECO:0000313" key="22">
    <source>
        <dbReference type="Proteomes" id="UP000277580"/>
    </source>
</evidence>
<keyword evidence="8" id="KW-0548">Nucleotidyltransferase</keyword>
<comment type="catalytic activity">
    <reaction evidence="17">
        <text>DNA(n) + a 2'-deoxyribonucleoside 5'-triphosphate = DNA(n+1) + diphosphate</text>
        <dbReference type="Rhea" id="RHEA:22508"/>
        <dbReference type="Rhea" id="RHEA-COMP:17339"/>
        <dbReference type="Rhea" id="RHEA-COMP:17340"/>
        <dbReference type="ChEBI" id="CHEBI:33019"/>
        <dbReference type="ChEBI" id="CHEBI:61560"/>
        <dbReference type="ChEBI" id="CHEBI:173112"/>
        <dbReference type="EC" id="2.7.7.7"/>
    </reaction>
</comment>
<evidence type="ECO:0000256" key="12">
    <source>
        <dbReference type="ARBA" id="ARBA00022932"/>
    </source>
</evidence>
<feature type="compositionally biased region" description="Polar residues" evidence="19">
    <location>
        <begin position="290"/>
        <end position="302"/>
    </location>
</feature>
<dbReference type="Gene3D" id="1.10.150.110">
    <property type="entry name" value="DNA polymerase beta, N-terminal domain-like"/>
    <property type="match status" value="1"/>
</dbReference>
<keyword evidence="13" id="KW-0238">DNA-binding</keyword>
<keyword evidence="11" id="KW-0227">DNA damage</keyword>
<dbReference type="InterPro" id="IPR010996">
    <property type="entry name" value="HHH_MUS81"/>
</dbReference>
<keyword evidence="10" id="KW-0479">Metal-binding</keyword>
<dbReference type="InterPro" id="IPR018944">
    <property type="entry name" value="DNA_pol_lambd_fingers_domain"/>
</dbReference>
<dbReference type="OrthoDB" id="205514at2759"/>
<dbReference type="PROSITE" id="PS50172">
    <property type="entry name" value="BRCT"/>
    <property type="match status" value="1"/>
</dbReference>
<organism evidence="21 22">
    <name type="scientific">Morchella conica CCBAS932</name>
    <dbReference type="NCBI Taxonomy" id="1392247"/>
    <lineage>
        <taxon>Eukaryota</taxon>
        <taxon>Fungi</taxon>
        <taxon>Dikarya</taxon>
        <taxon>Ascomycota</taxon>
        <taxon>Pezizomycotina</taxon>
        <taxon>Pezizomycetes</taxon>
        <taxon>Pezizales</taxon>
        <taxon>Morchellaceae</taxon>
        <taxon>Morchella</taxon>
    </lineage>
</organism>
<keyword evidence="7" id="KW-0808">Transferase</keyword>
<feature type="region of interest" description="Disordered" evidence="19">
    <location>
        <begin position="266"/>
        <end position="327"/>
    </location>
</feature>
<feature type="region of interest" description="Disordered" evidence="19">
    <location>
        <begin position="385"/>
        <end position="419"/>
    </location>
</feature>
<gene>
    <name evidence="21" type="ORF">P167DRAFT_502597</name>
</gene>
<dbReference type="Pfam" id="PF10391">
    <property type="entry name" value="DNA_pol_lambd_f"/>
    <property type="match status" value="1"/>
</dbReference>
<keyword evidence="12" id="KW-0239">DNA-directed DNA polymerase</keyword>
<dbReference type="GO" id="GO:0005634">
    <property type="term" value="C:nucleus"/>
    <property type="evidence" value="ECO:0007669"/>
    <property type="project" value="UniProtKB-SubCell"/>
</dbReference>
<feature type="compositionally biased region" description="Low complexity" evidence="19">
    <location>
        <begin position="271"/>
        <end position="289"/>
    </location>
</feature>
<keyword evidence="16" id="KW-0539">Nucleus</keyword>
<dbReference type="AlphaFoldDB" id="A0A3N4KWN1"/>
<evidence type="ECO:0000256" key="18">
    <source>
        <dbReference type="PIRSR" id="PIRSR622312-50"/>
    </source>
</evidence>
<dbReference type="GO" id="GO:0003677">
    <property type="term" value="F:DNA binding"/>
    <property type="evidence" value="ECO:0007669"/>
    <property type="project" value="UniProtKB-KW"/>
</dbReference>
<dbReference type="FunFam" id="1.10.150.20:FF:000010">
    <property type="entry name" value="DNA polymerase lambda"/>
    <property type="match status" value="1"/>
</dbReference>
<comment type="subcellular location">
    <subcellularLocation>
        <location evidence="2">Nucleus</location>
    </subcellularLocation>
</comment>
<dbReference type="Gene3D" id="1.10.150.20">
    <property type="entry name" value="5' to 3' exonuclease, C-terminal subdomain"/>
    <property type="match status" value="1"/>
</dbReference>
<dbReference type="Gene3D" id="3.30.210.10">
    <property type="entry name" value="DNA polymerase, thumb domain"/>
    <property type="match status" value="1"/>
</dbReference>
<accession>A0A3N4KWN1</accession>
<evidence type="ECO:0000256" key="10">
    <source>
        <dbReference type="ARBA" id="ARBA00022723"/>
    </source>
</evidence>
<dbReference type="InterPro" id="IPR001357">
    <property type="entry name" value="BRCT_dom"/>
</dbReference>
<dbReference type="InterPro" id="IPR027421">
    <property type="entry name" value="DNA_pol_lamdba_lyase_dom_sf"/>
</dbReference>
<evidence type="ECO:0000256" key="4">
    <source>
        <dbReference type="ARBA" id="ARBA00012417"/>
    </source>
</evidence>
<dbReference type="InterPro" id="IPR002054">
    <property type="entry name" value="DNA-dir_DNA_pol_X"/>
</dbReference>